<accession>A0ABV5ZXU6</accession>
<dbReference type="InterPro" id="IPR000073">
    <property type="entry name" value="AB_hydrolase_1"/>
</dbReference>
<dbReference type="Proteomes" id="UP001589693">
    <property type="component" value="Unassembled WGS sequence"/>
</dbReference>
<sequence length="273" mass="28753">METNTRTVTVPAPGAELHVRVRGSGPVLLILQSGDGIAEAADPLVDQLTHTYTVVTYDRRGLSRSTIRGRTDGHDLTTHSEDAHRVLAAVTSEPAYVLGLSIGGLIALDLLARHPDQVRTLVTHEPLAIALLSGTELDEAVAELTDVIDTHRASGVPAAAPKLKRMGGGTPPSSGALPPAIRPSVQRLVNLDFFMGNDMPAVLEHRPDITALKAETARLVVAIGADSGAVTAQRCARALAEQLDLTPIVFPGGHSGFLTHPRDFAACLNPLLL</sequence>
<reference evidence="3 4" key="1">
    <citation type="submission" date="2024-09" db="EMBL/GenBank/DDBJ databases">
        <authorList>
            <person name="Sun Q."/>
            <person name="Mori K."/>
        </authorList>
    </citation>
    <scope>NUCLEOTIDE SEQUENCE [LARGE SCALE GENOMIC DNA]</scope>
    <source>
        <strain evidence="3 4">TBRC 7907</strain>
    </source>
</reference>
<dbReference type="Gene3D" id="3.40.50.1820">
    <property type="entry name" value="alpha/beta hydrolase"/>
    <property type="match status" value="1"/>
</dbReference>
<comment type="caution">
    <text evidence="3">The sequence shown here is derived from an EMBL/GenBank/DDBJ whole genome shotgun (WGS) entry which is preliminary data.</text>
</comment>
<feature type="region of interest" description="Disordered" evidence="1">
    <location>
        <begin position="159"/>
        <end position="179"/>
    </location>
</feature>
<keyword evidence="3" id="KW-0378">Hydrolase</keyword>
<feature type="domain" description="AB hydrolase-1" evidence="2">
    <location>
        <begin position="27"/>
        <end position="139"/>
    </location>
</feature>
<dbReference type="PANTHER" id="PTHR43433">
    <property type="entry name" value="HYDROLASE, ALPHA/BETA FOLD FAMILY PROTEIN"/>
    <property type="match status" value="1"/>
</dbReference>
<dbReference type="SUPFAM" id="SSF53474">
    <property type="entry name" value="alpha/beta-Hydrolases"/>
    <property type="match status" value="1"/>
</dbReference>
<dbReference type="Pfam" id="PF00561">
    <property type="entry name" value="Abhydrolase_1"/>
    <property type="match status" value="1"/>
</dbReference>
<dbReference type="InterPro" id="IPR029058">
    <property type="entry name" value="AB_hydrolase_fold"/>
</dbReference>
<dbReference type="InterPro" id="IPR050471">
    <property type="entry name" value="AB_hydrolase"/>
</dbReference>
<evidence type="ECO:0000313" key="4">
    <source>
        <dbReference type="Proteomes" id="UP001589693"/>
    </source>
</evidence>
<dbReference type="RefSeq" id="WP_377853011.1">
    <property type="nucleotide sequence ID" value="NZ_JBHLZU010000014.1"/>
</dbReference>
<dbReference type="EMBL" id="JBHLZU010000014">
    <property type="protein sequence ID" value="MFB9905710.1"/>
    <property type="molecule type" value="Genomic_DNA"/>
</dbReference>
<dbReference type="GO" id="GO:0016787">
    <property type="term" value="F:hydrolase activity"/>
    <property type="evidence" value="ECO:0007669"/>
    <property type="project" value="UniProtKB-KW"/>
</dbReference>
<gene>
    <name evidence="3" type="ORF">ACFFQA_17390</name>
</gene>
<dbReference type="PANTHER" id="PTHR43433:SF5">
    <property type="entry name" value="AB HYDROLASE-1 DOMAIN-CONTAINING PROTEIN"/>
    <property type="match status" value="1"/>
</dbReference>
<evidence type="ECO:0000313" key="3">
    <source>
        <dbReference type="EMBL" id="MFB9905710.1"/>
    </source>
</evidence>
<evidence type="ECO:0000259" key="2">
    <source>
        <dbReference type="Pfam" id="PF00561"/>
    </source>
</evidence>
<keyword evidence="4" id="KW-1185">Reference proteome</keyword>
<organism evidence="3 4">
    <name type="scientific">Allokutzneria oryzae</name>
    <dbReference type="NCBI Taxonomy" id="1378989"/>
    <lineage>
        <taxon>Bacteria</taxon>
        <taxon>Bacillati</taxon>
        <taxon>Actinomycetota</taxon>
        <taxon>Actinomycetes</taxon>
        <taxon>Pseudonocardiales</taxon>
        <taxon>Pseudonocardiaceae</taxon>
        <taxon>Allokutzneria</taxon>
    </lineage>
</organism>
<name>A0ABV5ZXU6_9PSEU</name>
<protein>
    <submittedName>
        <fullName evidence="3">Alpha/beta fold hydrolase</fullName>
    </submittedName>
</protein>
<proteinExistence type="predicted"/>
<evidence type="ECO:0000256" key="1">
    <source>
        <dbReference type="SAM" id="MobiDB-lite"/>
    </source>
</evidence>